<accession>A0AAV4ZXM5</accession>
<dbReference type="InterPro" id="IPR002401">
    <property type="entry name" value="Cyt_P450_E_grp-I"/>
</dbReference>
<dbReference type="GO" id="GO:0005506">
    <property type="term" value="F:iron ion binding"/>
    <property type="evidence" value="ECO:0007669"/>
    <property type="project" value="InterPro"/>
</dbReference>
<evidence type="ECO:0000256" key="3">
    <source>
        <dbReference type="ARBA" id="ARBA00010617"/>
    </source>
</evidence>
<comment type="pathway">
    <text evidence="2">Secondary metabolite biosynthesis.</text>
</comment>
<keyword evidence="8" id="KW-0503">Monooxygenase</keyword>
<comment type="caution">
    <text evidence="9">The sequence shown here is derived from an EMBL/GenBank/DDBJ whole genome shotgun (WGS) entry which is preliminary data.</text>
</comment>
<dbReference type="CDD" id="cd11065">
    <property type="entry name" value="CYP64-like"/>
    <property type="match status" value="1"/>
</dbReference>
<proteinExistence type="inferred from homology"/>
<organism evidence="9 10">
    <name type="scientific">Clathrus columnatus</name>
    <dbReference type="NCBI Taxonomy" id="1419009"/>
    <lineage>
        <taxon>Eukaryota</taxon>
        <taxon>Fungi</taxon>
        <taxon>Dikarya</taxon>
        <taxon>Basidiomycota</taxon>
        <taxon>Agaricomycotina</taxon>
        <taxon>Agaricomycetes</taxon>
        <taxon>Phallomycetidae</taxon>
        <taxon>Phallales</taxon>
        <taxon>Clathraceae</taxon>
        <taxon>Clathrus</taxon>
    </lineage>
</organism>
<evidence type="ECO:0000256" key="6">
    <source>
        <dbReference type="ARBA" id="ARBA00023002"/>
    </source>
</evidence>
<dbReference type="AlphaFoldDB" id="A0AAV4ZXM5"/>
<dbReference type="PRINTS" id="PR00463">
    <property type="entry name" value="EP450I"/>
</dbReference>
<comment type="cofactor">
    <cofactor evidence="1">
        <name>heme</name>
        <dbReference type="ChEBI" id="CHEBI:30413"/>
    </cofactor>
</comment>
<sequence length="492" mass="57059">MLAAAATIALITFYLLNYRRRRVPKGLRLPPGPPRKPIIGNLTDMPHYRQWETFKKWHELYGDMVYLNVLGKHILFLNSSKIANELLEKRSLIYSDRPHFIMLGDLVGFDWIPTLMCYGERFRRHRQVLYQSLNSFCLDRYKLIQTKHARILLSRMLAEPEDFLNHLRYLTGAVTMELTYGIKVKPKDDPFIRTAEIVLGAAGETAAPGAFLVDIFPFMRYIPDWIPGATFQKKAKFWRYHSLRMNKEPYEIAKKAFESGSSQPSMVALSLEELSTRQQTALSDEEEIIRNCASSIYAGGADTTTSVLYVFMLAMVLFPDIQKKAHEELDLIIGPDRFPEFTDQPFLPYTTALCKEALRWHVIAPTAAPHVLTQDDIVGEYFIPAGTWVLGNSWEILHEKEVYGEDADTFNPERYFRPGVKDPIAAFGYGRRYDMPRPIPLREYLIHHYSFPSPLIHNISHTRLYTRFESKRNVYNWYILSEILVDKALLDF</sequence>
<dbReference type="GO" id="GO:0020037">
    <property type="term" value="F:heme binding"/>
    <property type="evidence" value="ECO:0007669"/>
    <property type="project" value="InterPro"/>
</dbReference>
<gene>
    <name evidence="9" type="ORF">Clacol_001080</name>
</gene>
<evidence type="ECO:0000256" key="2">
    <source>
        <dbReference type="ARBA" id="ARBA00005179"/>
    </source>
</evidence>
<evidence type="ECO:0000313" key="9">
    <source>
        <dbReference type="EMBL" id="GJJ06884.1"/>
    </source>
</evidence>
<dbReference type="InterPro" id="IPR050364">
    <property type="entry name" value="Cytochrome_P450_fung"/>
</dbReference>
<dbReference type="SUPFAM" id="SSF48264">
    <property type="entry name" value="Cytochrome P450"/>
    <property type="match status" value="1"/>
</dbReference>
<protein>
    <recommendedName>
        <fullName evidence="11">Cytochrome P450</fullName>
    </recommendedName>
</protein>
<comment type="similarity">
    <text evidence="3">Belongs to the cytochrome P450 family.</text>
</comment>
<evidence type="ECO:0000256" key="1">
    <source>
        <dbReference type="ARBA" id="ARBA00001971"/>
    </source>
</evidence>
<evidence type="ECO:0008006" key="11">
    <source>
        <dbReference type="Google" id="ProtNLM"/>
    </source>
</evidence>
<dbReference type="EMBL" id="BPWL01000002">
    <property type="protein sequence ID" value="GJJ06884.1"/>
    <property type="molecule type" value="Genomic_DNA"/>
</dbReference>
<dbReference type="Pfam" id="PF00067">
    <property type="entry name" value="p450"/>
    <property type="match status" value="1"/>
</dbReference>
<keyword evidence="5" id="KW-0479">Metal-binding</keyword>
<dbReference type="PANTHER" id="PTHR46300">
    <property type="entry name" value="P450, PUTATIVE (EUROFUNG)-RELATED-RELATED"/>
    <property type="match status" value="1"/>
</dbReference>
<keyword evidence="4" id="KW-0349">Heme</keyword>
<dbReference type="Gene3D" id="1.10.630.10">
    <property type="entry name" value="Cytochrome P450"/>
    <property type="match status" value="1"/>
</dbReference>
<reference evidence="9" key="1">
    <citation type="submission" date="2021-10" db="EMBL/GenBank/DDBJ databases">
        <title>De novo Genome Assembly of Clathrus columnatus (Basidiomycota, Fungi) Using Illumina and Nanopore Sequence Data.</title>
        <authorList>
            <person name="Ogiso-Tanaka E."/>
            <person name="Itagaki H."/>
            <person name="Hosoya T."/>
            <person name="Hosaka K."/>
        </authorList>
    </citation>
    <scope>NUCLEOTIDE SEQUENCE</scope>
    <source>
        <strain evidence="9">MO-923</strain>
    </source>
</reference>
<evidence type="ECO:0000256" key="8">
    <source>
        <dbReference type="ARBA" id="ARBA00023033"/>
    </source>
</evidence>
<dbReference type="InterPro" id="IPR001128">
    <property type="entry name" value="Cyt_P450"/>
</dbReference>
<evidence type="ECO:0000256" key="7">
    <source>
        <dbReference type="ARBA" id="ARBA00023004"/>
    </source>
</evidence>
<keyword evidence="10" id="KW-1185">Reference proteome</keyword>
<name>A0AAV4ZXM5_9AGAM</name>
<keyword evidence="6" id="KW-0560">Oxidoreductase</keyword>
<evidence type="ECO:0000313" key="10">
    <source>
        <dbReference type="Proteomes" id="UP001050691"/>
    </source>
</evidence>
<dbReference type="GO" id="GO:0004497">
    <property type="term" value="F:monooxygenase activity"/>
    <property type="evidence" value="ECO:0007669"/>
    <property type="project" value="UniProtKB-KW"/>
</dbReference>
<evidence type="ECO:0000256" key="5">
    <source>
        <dbReference type="ARBA" id="ARBA00022723"/>
    </source>
</evidence>
<keyword evidence="7" id="KW-0408">Iron</keyword>
<dbReference type="InterPro" id="IPR036396">
    <property type="entry name" value="Cyt_P450_sf"/>
</dbReference>
<dbReference type="Proteomes" id="UP001050691">
    <property type="component" value="Unassembled WGS sequence"/>
</dbReference>
<evidence type="ECO:0000256" key="4">
    <source>
        <dbReference type="ARBA" id="ARBA00022617"/>
    </source>
</evidence>
<dbReference type="GO" id="GO:0016705">
    <property type="term" value="F:oxidoreductase activity, acting on paired donors, with incorporation or reduction of molecular oxygen"/>
    <property type="evidence" value="ECO:0007669"/>
    <property type="project" value="InterPro"/>
</dbReference>
<dbReference type="PANTHER" id="PTHR46300:SF7">
    <property type="entry name" value="P450, PUTATIVE (EUROFUNG)-RELATED"/>
    <property type="match status" value="1"/>
</dbReference>